<reference evidence="2" key="2">
    <citation type="journal article" date="2015" name="Data Brief">
        <title>Shoot transcriptome of the giant reed, Arundo donax.</title>
        <authorList>
            <person name="Barrero R.A."/>
            <person name="Guerrero F.D."/>
            <person name="Moolhuijzen P."/>
            <person name="Goolsby J.A."/>
            <person name="Tidwell J."/>
            <person name="Bellgard S.E."/>
            <person name="Bellgard M.I."/>
        </authorList>
    </citation>
    <scope>NUCLEOTIDE SEQUENCE</scope>
    <source>
        <tissue evidence="2">Shoot tissue taken approximately 20 cm above the soil surface</tissue>
    </source>
</reference>
<reference evidence="2" key="1">
    <citation type="submission" date="2014-09" db="EMBL/GenBank/DDBJ databases">
        <authorList>
            <person name="Magalhaes I.L.F."/>
            <person name="Oliveira U."/>
            <person name="Santos F.R."/>
            <person name="Vidigal T.H.D.A."/>
            <person name="Brescovit A.D."/>
            <person name="Santos A.J."/>
        </authorList>
    </citation>
    <scope>NUCLEOTIDE SEQUENCE</scope>
    <source>
        <tissue evidence="2">Shoot tissue taken approximately 20 cm above the soil surface</tissue>
    </source>
</reference>
<name>A0A0A8ZVY7_ARUDO</name>
<protein>
    <submittedName>
        <fullName evidence="2">Uncharacterized protein</fullName>
    </submittedName>
</protein>
<feature type="region of interest" description="Disordered" evidence="1">
    <location>
        <begin position="1"/>
        <end position="25"/>
    </location>
</feature>
<dbReference type="EMBL" id="GBRH01256007">
    <property type="protein sequence ID" value="JAD41888.1"/>
    <property type="molecule type" value="Transcribed_RNA"/>
</dbReference>
<organism evidence="2">
    <name type="scientific">Arundo donax</name>
    <name type="common">Giant reed</name>
    <name type="synonym">Donax arundinaceus</name>
    <dbReference type="NCBI Taxonomy" id="35708"/>
    <lineage>
        <taxon>Eukaryota</taxon>
        <taxon>Viridiplantae</taxon>
        <taxon>Streptophyta</taxon>
        <taxon>Embryophyta</taxon>
        <taxon>Tracheophyta</taxon>
        <taxon>Spermatophyta</taxon>
        <taxon>Magnoliopsida</taxon>
        <taxon>Liliopsida</taxon>
        <taxon>Poales</taxon>
        <taxon>Poaceae</taxon>
        <taxon>PACMAD clade</taxon>
        <taxon>Arundinoideae</taxon>
        <taxon>Arundineae</taxon>
        <taxon>Arundo</taxon>
    </lineage>
</organism>
<accession>A0A0A8ZVY7</accession>
<dbReference type="AlphaFoldDB" id="A0A0A8ZVY7"/>
<evidence type="ECO:0000256" key="1">
    <source>
        <dbReference type="SAM" id="MobiDB-lite"/>
    </source>
</evidence>
<sequence length="25" mass="2763">MTAMSFPEQTTRGSSRKSVTFMPGQ</sequence>
<evidence type="ECO:0000313" key="2">
    <source>
        <dbReference type="EMBL" id="JAD41888.1"/>
    </source>
</evidence>
<feature type="compositionally biased region" description="Polar residues" evidence="1">
    <location>
        <begin position="7"/>
        <end position="18"/>
    </location>
</feature>
<proteinExistence type="predicted"/>